<organism evidence="6 7">
    <name type="scientific">Bombus impatiens</name>
    <name type="common">Bumblebee</name>
    <dbReference type="NCBI Taxonomy" id="132113"/>
    <lineage>
        <taxon>Eukaryota</taxon>
        <taxon>Metazoa</taxon>
        <taxon>Ecdysozoa</taxon>
        <taxon>Arthropoda</taxon>
        <taxon>Hexapoda</taxon>
        <taxon>Insecta</taxon>
        <taxon>Pterygota</taxon>
        <taxon>Neoptera</taxon>
        <taxon>Endopterygota</taxon>
        <taxon>Hymenoptera</taxon>
        <taxon>Apocrita</taxon>
        <taxon>Aculeata</taxon>
        <taxon>Apoidea</taxon>
        <taxon>Anthophila</taxon>
        <taxon>Apidae</taxon>
        <taxon>Bombus</taxon>
        <taxon>Pyrobombus</taxon>
    </lineage>
</organism>
<comment type="subcellular location">
    <subcellularLocation>
        <location evidence="1">Membrane</location>
    </subcellularLocation>
</comment>
<keyword evidence="3 5" id="KW-1133">Transmembrane helix</keyword>
<keyword evidence="2 5" id="KW-0812">Transmembrane</keyword>
<evidence type="ECO:0000256" key="5">
    <source>
        <dbReference type="SAM" id="Phobius"/>
    </source>
</evidence>
<proteinExistence type="predicted"/>
<dbReference type="InterPro" id="IPR036259">
    <property type="entry name" value="MFS_trans_sf"/>
</dbReference>
<dbReference type="GeneID" id="117152473"/>
<dbReference type="Gene3D" id="1.20.1250.20">
    <property type="entry name" value="MFS general substrate transporter like domains"/>
    <property type="match status" value="1"/>
</dbReference>
<dbReference type="InterPro" id="IPR050549">
    <property type="entry name" value="MFS_Trehalose_Transporter"/>
</dbReference>
<protein>
    <submittedName>
        <fullName evidence="7">Facilitated trehalose transporter Tret1-like</fullName>
    </submittedName>
</protein>
<dbReference type="AlphaFoldDB" id="A0A6P8L8E6"/>
<sequence length="127" mass="14443">MSLLPMFHLLMHQIIFHIGLGVLPNVFLCDLFPTKLKGIVGAIVVIFDGIIGFTASKLTQVITDNIGVFWNYAFFWISCLIALVMMFVWVPETGGKTYREIEELLLGENFNSLNEEISTNEMDTRRI</sequence>
<feature type="transmembrane region" description="Helical" evidence="5">
    <location>
        <begin position="68"/>
        <end position="90"/>
    </location>
</feature>
<evidence type="ECO:0000256" key="3">
    <source>
        <dbReference type="ARBA" id="ARBA00022989"/>
    </source>
</evidence>
<dbReference type="InterPro" id="IPR005828">
    <property type="entry name" value="MFS_sugar_transport-like"/>
</dbReference>
<gene>
    <name evidence="7" type="primary">LOC117152473</name>
</gene>
<evidence type="ECO:0000313" key="7">
    <source>
        <dbReference type="RefSeq" id="XP_033180315.1"/>
    </source>
</evidence>
<dbReference type="PANTHER" id="PTHR48021:SF46">
    <property type="entry name" value="MAJOR FACILITATOR SUPERFAMILY (MFS) PROFILE DOMAIN-CONTAINING PROTEIN"/>
    <property type="match status" value="1"/>
</dbReference>
<evidence type="ECO:0000313" key="6">
    <source>
        <dbReference type="Proteomes" id="UP000515180"/>
    </source>
</evidence>
<evidence type="ECO:0000256" key="2">
    <source>
        <dbReference type="ARBA" id="ARBA00022692"/>
    </source>
</evidence>
<dbReference type="RefSeq" id="XP_033180315.1">
    <property type="nucleotide sequence ID" value="XM_033324424.1"/>
</dbReference>
<name>A0A6P8L8E6_BOMIM</name>
<evidence type="ECO:0000256" key="1">
    <source>
        <dbReference type="ARBA" id="ARBA00004370"/>
    </source>
</evidence>
<feature type="transmembrane region" description="Helical" evidence="5">
    <location>
        <begin position="39"/>
        <end position="56"/>
    </location>
</feature>
<dbReference type="PANTHER" id="PTHR48021">
    <property type="match status" value="1"/>
</dbReference>
<dbReference type="GO" id="GO:0016020">
    <property type="term" value="C:membrane"/>
    <property type="evidence" value="ECO:0007669"/>
    <property type="project" value="UniProtKB-SubCell"/>
</dbReference>
<dbReference type="Pfam" id="PF00083">
    <property type="entry name" value="Sugar_tr"/>
    <property type="match status" value="1"/>
</dbReference>
<keyword evidence="4 5" id="KW-0472">Membrane</keyword>
<dbReference type="SUPFAM" id="SSF103473">
    <property type="entry name" value="MFS general substrate transporter"/>
    <property type="match status" value="1"/>
</dbReference>
<accession>A0A6P8L8E6</accession>
<evidence type="ECO:0000256" key="4">
    <source>
        <dbReference type="ARBA" id="ARBA00023136"/>
    </source>
</evidence>
<feature type="transmembrane region" description="Helical" evidence="5">
    <location>
        <begin position="6"/>
        <end position="27"/>
    </location>
</feature>
<reference evidence="7" key="1">
    <citation type="submission" date="2025-08" db="UniProtKB">
        <authorList>
            <consortium name="RefSeq"/>
        </authorList>
    </citation>
    <scope>IDENTIFICATION</scope>
</reference>
<dbReference type="OrthoDB" id="4142200at2759"/>
<dbReference type="Proteomes" id="UP000515180">
    <property type="component" value="Unplaced"/>
</dbReference>
<keyword evidence="6" id="KW-1185">Reference proteome</keyword>
<dbReference type="GO" id="GO:0022857">
    <property type="term" value="F:transmembrane transporter activity"/>
    <property type="evidence" value="ECO:0007669"/>
    <property type="project" value="InterPro"/>
</dbReference>